<dbReference type="Proteomes" id="UP000790377">
    <property type="component" value="Unassembled WGS sequence"/>
</dbReference>
<comment type="caution">
    <text evidence="1">The sequence shown here is derived from an EMBL/GenBank/DDBJ whole genome shotgun (WGS) entry which is preliminary data.</text>
</comment>
<name>A0ACB8A2Q7_9AGAM</name>
<organism evidence="1 2">
    <name type="scientific">Hygrophoropsis aurantiaca</name>
    <dbReference type="NCBI Taxonomy" id="72124"/>
    <lineage>
        <taxon>Eukaryota</taxon>
        <taxon>Fungi</taxon>
        <taxon>Dikarya</taxon>
        <taxon>Basidiomycota</taxon>
        <taxon>Agaricomycotina</taxon>
        <taxon>Agaricomycetes</taxon>
        <taxon>Agaricomycetidae</taxon>
        <taxon>Boletales</taxon>
        <taxon>Coniophorineae</taxon>
        <taxon>Hygrophoropsidaceae</taxon>
        <taxon>Hygrophoropsis</taxon>
    </lineage>
</organism>
<evidence type="ECO:0000313" key="1">
    <source>
        <dbReference type="EMBL" id="KAH7906913.1"/>
    </source>
</evidence>
<accession>A0ACB8A2Q7</accession>
<keyword evidence="2" id="KW-1185">Reference proteome</keyword>
<sequence>MVAVVTFPLPTVAAMLLEGVLREVTIPEEETTVDVVTFPPTRLVVLGAALLVSNLRSYCHLAQTSRWYRQYSRDPTKMYGYGHARANDDVHRYPLLPDGFEEVVAFVDAVDLAELEDITDKNMVKLLFVPVVDAAAKDPDDRVAEDCTAVVPVAPVEMVELEFLAIDELGTAAPIADMINEERMMKLKENLYYALPGAINYASGMKEPYMH</sequence>
<protein>
    <submittedName>
        <fullName evidence="1">Uncharacterized protein</fullName>
    </submittedName>
</protein>
<proteinExistence type="predicted"/>
<reference evidence="1" key="1">
    <citation type="journal article" date="2021" name="New Phytol.">
        <title>Evolutionary innovations through gain and loss of genes in the ectomycorrhizal Boletales.</title>
        <authorList>
            <person name="Wu G."/>
            <person name="Miyauchi S."/>
            <person name="Morin E."/>
            <person name="Kuo A."/>
            <person name="Drula E."/>
            <person name="Varga T."/>
            <person name="Kohler A."/>
            <person name="Feng B."/>
            <person name="Cao Y."/>
            <person name="Lipzen A."/>
            <person name="Daum C."/>
            <person name="Hundley H."/>
            <person name="Pangilinan J."/>
            <person name="Johnson J."/>
            <person name="Barry K."/>
            <person name="LaButti K."/>
            <person name="Ng V."/>
            <person name="Ahrendt S."/>
            <person name="Min B."/>
            <person name="Choi I.G."/>
            <person name="Park H."/>
            <person name="Plett J.M."/>
            <person name="Magnuson J."/>
            <person name="Spatafora J.W."/>
            <person name="Nagy L.G."/>
            <person name="Henrissat B."/>
            <person name="Grigoriev I.V."/>
            <person name="Yang Z.L."/>
            <person name="Xu J."/>
            <person name="Martin F.M."/>
        </authorList>
    </citation>
    <scope>NUCLEOTIDE SEQUENCE</scope>
    <source>
        <strain evidence="1">ATCC 28755</strain>
    </source>
</reference>
<evidence type="ECO:0000313" key="2">
    <source>
        <dbReference type="Proteomes" id="UP000790377"/>
    </source>
</evidence>
<dbReference type="EMBL" id="MU267961">
    <property type="protein sequence ID" value="KAH7906913.1"/>
    <property type="molecule type" value="Genomic_DNA"/>
</dbReference>
<gene>
    <name evidence="1" type="ORF">BJ138DRAFT_1104750</name>
</gene>